<protein>
    <submittedName>
        <fullName evidence="3">Transmembrane protein</fullName>
    </submittedName>
</protein>
<organism evidence="2 3">
    <name type="scientific">Syphacia muris</name>
    <dbReference type="NCBI Taxonomy" id="451379"/>
    <lineage>
        <taxon>Eukaryota</taxon>
        <taxon>Metazoa</taxon>
        <taxon>Ecdysozoa</taxon>
        <taxon>Nematoda</taxon>
        <taxon>Chromadorea</taxon>
        <taxon>Rhabditida</taxon>
        <taxon>Spirurina</taxon>
        <taxon>Oxyuridomorpha</taxon>
        <taxon>Oxyuroidea</taxon>
        <taxon>Oxyuridae</taxon>
        <taxon>Syphacia</taxon>
    </lineage>
</organism>
<keyword evidence="1" id="KW-0472">Membrane</keyword>
<evidence type="ECO:0000256" key="1">
    <source>
        <dbReference type="SAM" id="Phobius"/>
    </source>
</evidence>
<dbReference type="AlphaFoldDB" id="A0A0N5AYI9"/>
<evidence type="ECO:0000313" key="3">
    <source>
        <dbReference type="WBParaSite" id="SMUV_0001003101-mRNA-1"/>
    </source>
</evidence>
<name>A0A0N5AYI9_9BILA</name>
<dbReference type="Proteomes" id="UP000046393">
    <property type="component" value="Unplaced"/>
</dbReference>
<dbReference type="WBParaSite" id="SMUV_0001003101-mRNA-1">
    <property type="protein sequence ID" value="SMUV_0001003101-mRNA-1"/>
    <property type="gene ID" value="SMUV_0001003101"/>
</dbReference>
<reference evidence="3" key="1">
    <citation type="submission" date="2017-02" db="UniProtKB">
        <authorList>
            <consortium name="WormBaseParasite"/>
        </authorList>
    </citation>
    <scope>IDENTIFICATION</scope>
</reference>
<keyword evidence="1" id="KW-0812">Transmembrane</keyword>
<accession>A0A0N5AYI9</accession>
<evidence type="ECO:0000313" key="2">
    <source>
        <dbReference type="Proteomes" id="UP000046393"/>
    </source>
</evidence>
<feature type="transmembrane region" description="Helical" evidence="1">
    <location>
        <begin position="53"/>
        <end position="78"/>
    </location>
</feature>
<keyword evidence="1" id="KW-1133">Transmembrane helix</keyword>
<keyword evidence="2" id="KW-1185">Reference proteome</keyword>
<proteinExistence type="predicted"/>
<feature type="transmembrane region" description="Helical" evidence="1">
    <location>
        <begin position="20"/>
        <end position="41"/>
    </location>
</feature>
<sequence>MCKAFSSKLALSSRTIIRKLRLFAALPGVPLGFWAEAFVLWPDIHFDGNSSSSFLPVVIVWCCVNVIVGHLSSLVWFFQLFGFVIVKPDYTAVYDESNRLQYNETETTEAAVPIDEIGDERLVAVAVAVAAVEAVKAVNNKRWADGWMDGWMGIGMGGRRMAMGAG</sequence>